<name>A0A699YS15_HAELA</name>
<evidence type="ECO:0000256" key="1">
    <source>
        <dbReference type="SAM" id="MobiDB-lite"/>
    </source>
</evidence>
<dbReference type="Proteomes" id="UP000485058">
    <property type="component" value="Unassembled WGS sequence"/>
</dbReference>
<evidence type="ECO:0000313" key="3">
    <source>
        <dbReference type="Proteomes" id="UP000485058"/>
    </source>
</evidence>
<accession>A0A699YS15</accession>
<keyword evidence="3" id="KW-1185">Reference proteome</keyword>
<protein>
    <submittedName>
        <fullName evidence="2">Uncharacterized protein</fullName>
    </submittedName>
</protein>
<proteinExistence type="predicted"/>
<sequence length="23" mass="2262">MGSYDAAQQGGRCADTGSNCAAK</sequence>
<feature type="region of interest" description="Disordered" evidence="1">
    <location>
        <begin position="1"/>
        <end position="23"/>
    </location>
</feature>
<reference evidence="2 3" key="1">
    <citation type="submission" date="2020-02" db="EMBL/GenBank/DDBJ databases">
        <title>Draft genome sequence of Haematococcus lacustris strain NIES-144.</title>
        <authorList>
            <person name="Morimoto D."/>
            <person name="Nakagawa S."/>
            <person name="Yoshida T."/>
            <person name="Sawayama S."/>
        </authorList>
    </citation>
    <scope>NUCLEOTIDE SEQUENCE [LARGE SCALE GENOMIC DNA]</scope>
    <source>
        <strain evidence="2 3">NIES-144</strain>
    </source>
</reference>
<organism evidence="2 3">
    <name type="scientific">Haematococcus lacustris</name>
    <name type="common">Green alga</name>
    <name type="synonym">Haematococcus pluvialis</name>
    <dbReference type="NCBI Taxonomy" id="44745"/>
    <lineage>
        <taxon>Eukaryota</taxon>
        <taxon>Viridiplantae</taxon>
        <taxon>Chlorophyta</taxon>
        <taxon>core chlorophytes</taxon>
        <taxon>Chlorophyceae</taxon>
        <taxon>CS clade</taxon>
        <taxon>Chlamydomonadales</taxon>
        <taxon>Haematococcaceae</taxon>
        <taxon>Haematococcus</taxon>
    </lineage>
</organism>
<feature type="non-terminal residue" evidence="2">
    <location>
        <position position="23"/>
    </location>
</feature>
<dbReference type="AlphaFoldDB" id="A0A699YS15"/>
<evidence type="ECO:0000313" key="2">
    <source>
        <dbReference type="EMBL" id="GFH13003.1"/>
    </source>
</evidence>
<gene>
    <name evidence="2" type="ORF">HaLaN_08801</name>
</gene>
<comment type="caution">
    <text evidence="2">The sequence shown here is derived from an EMBL/GenBank/DDBJ whole genome shotgun (WGS) entry which is preliminary data.</text>
</comment>
<dbReference type="EMBL" id="BLLF01000565">
    <property type="protein sequence ID" value="GFH13003.1"/>
    <property type="molecule type" value="Genomic_DNA"/>
</dbReference>